<dbReference type="Proteomes" id="UP000053555">
    <property type="component" value="Unassembled WGS sequence"/>
</dbReference>
<accession>A0A0B2QDS6</accession>
<proteinExistence type="predicted"/>
<reference evidence="2" key="1">
    <citation type="submission" date="2014-07" db="EMBL/GenBank/DDBJ databases">
        <title>Identification of a novel salt tolerance gene in wild soybean by whole-genome sequencing.</title>
        <authorList>
            <person name="Lam H.-M."/>
            <person name="Qi X."/>
            <person name="Li M.-W."/>
            <person name="Liu X."/>
            <person name="Xie M."/>
            <person name="Ni M."/>
            <person name="Xu X."/>
        </authorList>
    </citation>
    <scope>NUCLEOTIDE SEQUENCE [LARGE SCALE GENOMIC DNA]</scope>
    <source>
        <tissue evidence="2">Root</tissue>
    </source>
</reference>
<organism evidence="2">
    <name type="scientific">Glycine soja</name>
    <name type="common">Wild soybean</name>
    <dbReference type="NCBI Taxonomy" id="3848"/>
    <lineage>
        <taxon>Eukaryota</taxon>
        <taxon>Viridiplantae</taxon>
        <taxon>Streptophyta</taxon>
        <taxon>Embryophyta</taxon>
        <taxon>Tracheophyta</taxon>
        <taxon>Spermatophyta</taxon>
        <taxon>Magnoliopsida</taxon>
        <taxon>eudicotyledons</taxon>
        <taxon>Gunneridae</taxon>
        <taxon>Pentapetalae</taxon>
        <taxon>rosids</taxon>
        <taxon>fabids</taxon>
        <taxon>Fabales</taxon>
        <taxon>Fabaceae</taxon>
        <taxon>Papilionoideae</taxon>
        <taxon>50 kb inversion clade</taxon>
        <taxon>NPAAA clade</taxon>
        <taxon>indigoferoid/millettioid clade</taxon>
        <taxon>Phaseoleae</taxon>
        <taxon>Glycine</taxon>
        <taxon>Glycine subgen. Soja</taxon>
    </lineage>
</organism>
<evidence type="ECO:0000256" key="1">
    <source>
        <dbReference type="SAM" id="MobiDB-lite"/>
    </source>
</evidence>
<gene>
    <name evidence="2" type="ORF">glysoja_025054</name>
</gene>
<evidence type="ECO:0000313" key="2">
    <source>
        <dbReference type="EMBL" id="KHN18164.1"/>
    </source>
</evidence>
<dbReference type="EMBL" id="KN659929">
    <property type="protein sequence ID" value="KHN18164.1"/>
    <property type="molecule type" value="Genomic_DNA"/>
</dbReference>
<feature type="compositionally biased region" description="Polar residues" evidence="1">
    <location>
        <begin position="36"/>
        <end position="46"/>
    </location>
</feature>
<dbReference type="AlphaFoldDB" id="A0A0B2QDS6"/>
<sequence length="140" mass="15534">MFHMPPGFAPSPFPQGKPGKWHPPPSLSLALLLTLHQRTAGETSASGCPPPPPPAMAPRRRWSWQGRRVLLLRQTSSSDTPKTRMKTNRMCLHGVVRSGQVHEGEEDKVTVYTFPVAPNMKKVEPERWAEAVAEGTNYSV</sequence>
<protein>
    <submittedName>
        <fullName evidence="2">Uncharacterized protein</fullName>
    </submittedName>
</protein>
<name>A0A0B2QDS6_GLYSO</name>
<feature type="region of interest" description="Disordered" evidence="1">
    <location>
        <begin position="1"/>
        <end position="59"/>
    </location>
</feature>
<feature type="compositionally biased region" description="Pro residues" evidence="1">
    <location>
        <begin position="7"/>
        <end position="26"/>
    </location>
</feature>